<dbReference type="InterPro" id="IPR001611">
    <property type="entry name" value="Leu-rich_rpt"/>
</dbReference>
<dbReference type="Proteomes" id="UP001153620">
    <property type="component" value="Chromosome 4"/>
</dbReference>
<keyword evidence="4" id="KW-1185">Reference proteome</keyword>
<organism evidence="3 4">
    <name type="scientific">Chironomus riparius</name>
    <dbReference type="NCBI Taxonomy" id="315576"/>
    <lineage>
        <taxon>Eukaryota</taxon>
        <taxon>Metazoa</taxon>
        <taxon>Ecdysozoa</taxon>
        <taxon>Arthropoda</taxon>
        <taxon>Hexapoda</taxon>
        <taxon>Insecta</taxon>
        <taxon>Pterygota</taxon>
        <taxon>Neoptera</taxon>
        <taxon>Endopterygota</taxon>
        <taxon>Diptera</taxon>
        <taxon>Nematocera</taxon>
        <taxon>Chironomoidea</taxon>
        <taxon>Chironomidae</taxon>
        <taxon>Chironominae</taxon>
        <taxon>Chironomus</taxon>
    </lineage>
</organism>
<protein>
    <submittedName>
        <fullName evidence="3">Uncharacterized protein</fullName>
    </submittedName>
</protein>
<keyword evidence="2" id="KW-0732">Signal</keyword>
<evidence type="ECO:0000256" key="1">
    <source>
        <dbReference type="SAM" id="Phobius"/>
    </source>
</evidence>
<evidence type="ECO:0000256" key="2">
    <source>
        <dbReference type="SAM" id="SignalP"/>
    </source>
</evidence>
<dbReference type="OrthoDB" id="676979at2759"/>
<feature type="chain" id="PRO_5040423278" evidence="2">
    <location>
        <begin position="23"/>
        <end position="306"/>
    </location>
</feature>
<feature type="signal peptide" evidence="2">
    <location>
        <begin position="1"/>
        <end position="22"/>
    </location>
</feature>
<dbReference type="InterPro" id="IPR032675">
    <property type="entry name" value="LRR_dom_sf"/>
</dbReference>
<keyword evidence="1" id="KW-0472">Membrane</keyword>
<dbReference type="SUPFAM" id="SSF52058">
    <property type="entry name" value="L domain-like"/>
    <property type="match status" value="1"/>
</dbReference>
<feature type="transmembrane region" description="Helical" evidence="1">
    <location>
        <begin position="284"/>
        <end position="303"/>
    </location>
</feature>
<reference evidence="3" key="1">
    <citation type="submission" date="2022-01" db="EMBL/GenBank/DDBJ databases">
        <authorList>
            <person name="King R."/>
        </authorList>
    </citation>
    <scope>NUCLEOTIDE SEQUENCE</scope>
</reference>
<reference evidence="3" key="2">
    <citation type="submission" date="2022-10" db="EMBL/GenBank/DDBJ databases">
        <authorList>
            <consortium name="ENA_rothamsted_submissions"/>
            <consortium name="culmorum"/>
            <person name="King R."/>
        </authorList>
    </citation>
    <scope>NUCLEOTIDE SEQUENCE</scope>
</reference>
<gene>
    <name evidence="3" type="ORF">CHIRRI_LOCUS13652</name>
</gene>
<sequence length="306" mass="35006">MKIVCTLLLLKCLFLLIKCTTSANIECLYRPDNWTASGDVYVCDNQNNLNIKSPETAVVTSSSGIHANHLSNNHVTAYLAYGRNISYFPQSLEFIFKNLIAIYIQNCGLRMIQQSDIKVFPKLVELNLGNNEIYVLADDLFAHNLIIKYIYLSGNEFIHIGMNVFDSLTELSYLYLIKAKCVNNYVENSTSLVKKVIKVTKNSCFNSDYVEFTAQIIKLQDPLISAYCKYQNQLIKFNQSTFFNSALFTLKLNDFLNNKQNWCTENHERIEKIDVLGHQVDIKLVIIVFSTLLVTLLIINGLFEVM</sequence>
<dbReference type="Pfam" id="PF13855">
    <property type="entry name" value="LRR_8"/>
    <property type="match status" value="1"/>
</dbReference>
<dbReference type="AlphaFoldDB" id="A0A9N9S8R3"/>
<evidence type="ECO:0000313" key="3">
    <source>
        <dbReference type="EMBL" id="CAG9810840.1"/>
    </source>
</evidence>
<dbReference type="EMBL" id="OU895880">
    <property type="protein sequence ID" value="CAG9810840.1"/>
    <property type="molecule type" value="Genomic_DNA"/>
</dbReference>
<name>A0A9N9S8R3_9DIPT</name>
<dbReference type="Gene3D" id="3.80.10.10">
    <property type="entry name" value="Ribonuclease Inhibitor"/>
    <property type="match status" value="1"/>
</dbReference>
<accession>A0A9N9S8R3</accession>
<keyword evidence="1" id="KW-0812">Transmembrane</keyword>
<keyword evidence="1" id="KW-1133">Transmembrane helix</keyword>
<evidence type="ECO:0000313" key="4">
    <source>
        <dbReference type="Proteomes" id="UP001153620"/>
    </source>
</evidence>
<proteinExistence type="predicted"/>